<evidence type="ECO:0000313" key="2">
    <source>
        <dbReference type="EMBL" id="KAF9593229.1"/>
    </source>
</evidence>
<sequence>MVCWSLGKNIGYNLILRNNFAFFRLSLHPQNKFLIQNSQPSSHLPITIPIPAKAPPKLYGDFQTKKPSVGFGSTVQSKDGKKKKRSGERATIIRRTPLQKP</sequence>
<accession>A0A835LIT1</accession>
<organism evidence="2 3">
    <name type="scientific">Coptis chinensis</name>
    <dbReference type="NCBI Taxonomy" id="261450"/>
    <lineage>
        <taxon>Eukaryota</taxon>
        <taxon>Viridiplantae</taxon>
        <taxon>Streptophyta</taxon>
        <taxon>Embryophyta</taxon>
        <taxon>Tracheophyta</taxon>
        <taxon>Spermatophyta</taxon>
        <taxon>Magnoliopsida</taxon>
        <taxon>Ranunculales</taxon>
        <taxon>Ranunculaceae</taxon>
        <taxon>Coptidoideae</taxon>
        <taxon>Coptis</taxon>
    </lineage>
</organism>
<evidence type="ECO:0000256" key="1">
    <source>
        <dbReference type="SAM" id="MobiDB-lite"/>
    </source>
</evidence>
<reference evidence="2 3" key="1">
    <citation type="submission" date="2020-10" db="EMBL/GenBank/DDBJ databases">
        <title>The Coptis chinensis genome and diversification of protoberbering-type alkaloids.</title>
        <authorList>
            <person name="Wang B."/>
            <person name="Shu S."/>
            <person name="Song C."/>
            <person name="Liu Y."/>
        </authorList>
    </citation>
    <scope>NUCLEOTIDE SEQUENCE [LARGE SCALE GENOMIC DNA]</scope>
    <source>
        <strain evidence="2">HL-2020</strain>
        <tissue evidence="2">Leaf</tissue>
    </source>
</reference>
<proteinExistence type="predicted"/>
<dbReference type="AlphaFoldDB" id="A0A835LIT1"/>
<dbReference type="EMBL" id="JADFTS010000008">
    <property type="protein sequence ID" value="KAF9593229.1"/>
    <property type="molecule type" value="Genomic_DNA"/>
</dbReference>
<dbReference type="Proteomes" id="UP000631114">
    <property type="component" value="Unassembled WGS sequence"/>
</dbReference>
<protein>
    <submittedName>
        <fullName evidence="2">Uncharacterized protein</fullName>
    </submittedName>
</protein>
<comment type="caution">
    <text evidence="2">The sequence shown here is derived from an EMBL/GenBank/DDBJ whole genome shotgun (WGS) entry which is preliminary data.</text>
</comment>
<gene>
    <name evidence="2" type="ORF">IFM89_020724</name>
</gene>
<feature type="region of interest" description="Disordered" evidence="1">
    <location>
        <begin position="61"/>
        <end position="101"/>
    </location>
</feature>
<evidence type="ECO:0000313" key="3">
    <source>
        <dbReference type="Proteomes" id="UP000631114"/>
    </source>
</evidence>
<name>A0A835LIT1_9MAGN</name>
<keyword evidence="3" id="KW-1185">Reference proteome</keyword>
<dbReference type="OrthoDB" id="568307at2759"/>